<dbReference type="InterPro" id="IPR053793">
    <property type="entry name" value="PB1-like"/>
</dbReference>
<dbReference type="GO" id="GO:0043332">
    <property type="term" value="C:mating projection tip"/>
    <property type="evidence" value="ECO:0007669"/>
    <property type="project" value="TreeGrafter"/>
</dbReference>
<dbReference type="AlphaFoldDB" id="A0A1X0R855"/>
<accession>A0A1X0R855</accession>
<dbReference type="PANTHER" id="PTHR47339:SF1">
    <property type="entry name" value="CELL DIVISION CONTROL PROTEIN 24"/>
    <property type="match status" value="1"/>
</dbReference>
<reference evidence="5" key="1">
    <citation type="journal article" date="2016" name="Proc. Natl. Acad. Sci. U.S.A.">
        <title>Lipid metabolic changes in an early divergent fungus govern the establishment of a mutualistic symbiosis with endobacteria.</title>
        <authorList>
            <person name="Lastovetsky O.A."/>
            <person name="Gaspar M.L."/>
            <person name="Mondo S.J."/>
            <person name="LaButti K.M."/>
            <person name="Sandor L."/>
            <person name="Grigoriev I.V."/>
            <person name="Henry S.A."/>
            <person name="Pawlowska T.E."/>
        </authorList>
    </citation>
    <scope>NUCLEOTIDE SEQUENCE [LARGE SCALE GENOMIC DNA]</scope>
    <source>
        <strain evidence="5">ATCC 52814</strain>
    </source>
</reference>
<evidence type="ECO:0000259" key="3">
    <source>
        <dbReference type="PROSITE" id="PS50021"/>
    </source>
</evidence>
<dbReference type="SUPFAM" id="SSF54277">
    <property type="entry name" value="CAD &amp; PB1 domains"/>
    <property type="match status" value="1"/>
</dbReference>
<dbReference type="PROSITE" id="PS00741">
    <property type="entry name" value="DH_1"/>
    <property type="match status" value="1"/>
</dbReference>
<dbReference type="PROSITE" id="PS50010">
    <property type="entry name" value="DH_2"/>
    <property type="match status" value="1"/>
</dbReference>
<feature type="region of interest" description="Disordered" evidence="1">
    <location>
        <begin position="583"/>
        <end position="636"/>
    </location>
</feature>
<dbReference type="InterPro" id="IPR035899">
    <property type="entry name" value="DBL_dom_sf"/>
</dbReference>
<dbReference type="InterPro" id="IPR036872">
    <property type="entry name" value="CH_dom_sf"/>
</dbReference>
<dbReference type="SMART" id="SM00666">
    <property type="entry name" value="PB1"/>
    <property type="match status" value="1"/>
</dbReference>
<dbReference type="GO" id="GO:0030010">
    <property type="term" value="P:establishment of cell polarity"/>
    <property type="evidence" value="ECO:0007669"/>
    <property type="project" value="TreeGrafter"/>
</dbReference>
<dbReference type="Proteomes" id="UP000242414">
    <property type="component" value="Unassembled WGS sequence"/>
</dbReference>
<dbReference type="Pfam" id="PF00564">
    <property type="entry name" value="PB1"/>
    <property type="match status" value="1"/>
</dbReference>
<gene>
    <name evidence="5" type="ORF">BCV72DRAFT_97075</name>
</gene>
<evidence type="ECO:0000256" key="1">
    <source>
        <dbReference type="SAM" id="MobiDB-lite"/>
    </source>
</evidence>
<feature type="compositionally biased region" description="Polar residues" evidence="1">
    <location>
        <begin position="603"/>
        <end position="617"/>
    </location>
</feature>
<dbReference type="Pfam" id="PF15411">
    <property type="entry name" value="PH_10"/>
    <property type="match status" value="1"/>
</dbReference>
<evidence type="ECO:0000259" key="4">
    <source>
        <dbReference type="PROSITE" id="PS51745"/>
    </source>
</evidence>
<dbReference type="PROSITE" id="PS50021">
    <property type="entry name" value="CH"/>
    <property type="match status" value="1"/>
</dbReference>
<dbReference type="Gene3D" id="1.10.418.10">
    <property type="entry name" value="Calponin-like domain"/>
    <property type="match status" value="1"/>
</dbReference>
<protein>
    <submittedName>
        <fullName evidence="5">RhoGEF-domain-containing protein</fullName>
    </submittedName>
</protein>
<dbReference type="InterPro" id="IPR053026">
    <property type="entry name" value="CDC42_GEF"/>
</dbReference>
<dbReference type="PROSITE" id="PS51745">
    <property type="entry name" value="PB1"/>
    <property type="match status" value="1"/>
</dbReference>
<feature type="region of interest" description="Disordered" evidence="1">
    <location>
        <begin position="539"/>
        <end position="568"/>
    </location>
</feature>
<dbReference type="GO" id="GO:0005737">
    <property type="term" value="C:cytoplasm"/>
    <property type="evidence" value="ECO:0007669"/>
    <property type="project" value="TreeGrafter"/>
</dbReference>
<dbReference type="GO" id="GO:0031106">
    <property type="term" value="P:septin ring organization"/>
    <property type="evidence" value="ECO:0007669"/>
    <property type="project" value="TreeGrafter"/>
</dbReference>
<name>A0A1X0R855_RHIZD</name>
<dbReference type="InterPro" id="IPR000219">
    <property type="entry name" value="DH_dom"/>
</dbReference>
<dbReference type="SUPFAM" id="SSF47576">
    <property type="entry name" value="Calponin-homology domain, CH-domain"/>
    <property type="match status" value="1"/>
</dbReference>
<dbReference type="InterPro" id="IPR011993">
    <property type="entry name" value="PH-like_dom_sf"/>
</dbReference>
<dbReference type="SMART" id="SM00325">
    <property type="entry name" value="RhoGEF"/>
    <property type="match status" value="1"/>
</dbReference>
<dbReference type="InterPro" id="IPR010481">
    <property type="entry name" value="Cdc24/Scd1_N"/>
</dbReference>
<feature type="region of interest" description="Disordered" evidence="1">
    <location>
        <begin position="1"/>
        <end position="25"/>
    </location>
</feature>
<sequence length="845" mass="95543">MATLTLNGRMPPSSVTTTTVPTMDTPPLTPMLKPFMMSPTSAVNHSGSLYHNCRSVLDKLSLIDGMTEYLDKQADTTDPLSKLTAICRQGFPLCKLYNALNPTEPLSVDTDPNLNARNSCKANVYHFIVACRDKLLFPEEDMFTISDLYQDDTNGFVKVVHTINKLLQLLEERGLIVVRSSNRNSDPNAPKNTRDKVVLELLETERKYVQDMEILQNYMRELQSQKVISPDTIHYLFGNLNALVDFQRRFLIQLEEIAEKSPQEQRIGNLFLQMENSFSVYEPYCANYYSAQDLVVQETPRLMKLADILDPTYQLPSLLIKPVQRICKYPLLLQELVKSTNKDFPYYYESLEAVDAIKRVAEKVNETQRQHENVQAVQELKKRLDDLNNLPLDGFGNLLMQDKLFAMTADNHERELHAFLFERTLLLCKESKGNNILPTNTLSKKKRRGSLVPKVIADAGCISEMKSQCNKNGVWSMSIRLNEHELKQLSIKFRNEEQLKLWSAALTKVQKKALESEAELLSMQLASRTYDDYDEEDLYGDEDEEDYHSTSTTTTSTTARSRSGSFSSHHHVMMPPLILKASQSTSVGRPHQNVPGMNLSPLPRSNSSFSTVSQNHYNYYPASPPPSHPSSPISSTTRAVNTNAFCWPEDNIPELPSEAFVQQHLHQHTLAKTGRSKSQPSGESKNQQSPLPNNRLRSQSSPNLMKNANTVSQIMESLPPLRQSIGKPSEPEMKPSTSTRLADIVMTPSSTTSTPTSSSGAMKIKLNFNNNIYVIVTNQNITFYDLMEKIDRKIRLIANLKPTDVLRLKYQDEERDFITINSDDDVQMAFEAGGSTNTANLFVSI</sequence>
<dbReference type="Gene3D" id="3.10.20.90">
    <property type="entry name" value="Phosphatidylinositol 3-kinase Catalytic Subunit, Chain A, domain 1"/>
    <property type="match status" value="1"/>
</dbReference>
<feature type="domain" description="DH" evidence="2">
    <location>
        <begin position="193"/>
        <end position="367"/>
    </location>
</feature>
<feature type="region of interest" description="Disordered" evidence="1">
    <location>
        <begin position="668"/>
        <end position="703"/>
    </location>
</feature>
<dbReference type="GO" id="GO:0005085">
    <property type="term" value="F:guanyl-nucleotide exchange factor activity"/>
    <property type="evidence" value="ECO:0007669"/>
    <property type="project" value="InterPro"/>
</dbReference>
<dbReference type="Pfam" id="PF00621">
    <property type="entry name" value="RhoGEF"/>
    <property type="match status" value="1"/>
</dbReference>
<dbReference type="InterPro" id="IPR001715">
    <property type="entry name" value="CH_dom"/>
</dbReference>
<organism evidence="5">
    <name type="scientific">Rhizopus microsporus var. microsporus</name>
    <dbReference type="NCBI Taxonomy" id="86635"/>
    <lineage>
        <taxon>Eukaryota</taxon>
        <taxon>Fungi</taxon>
        <taxon>Fungi incertae sedis</taxon>
        <taxon>Mucoromycota</taxon>
        <taxon>Mucoromycotina</taxon>
        <taxon>Mucoromycetes</taxon>
        <taxon>Mucorales</taxon>
        <taxon>Mucorineae</taxon>
        <taxon>Rhizopodaceae</taxon>
        <taxon>Rhizopus</taxon>
    </lineage>
</organism>
<dbReference type="VEuPathDB" id="FungiDB:BCV72DRAFT_97075"/>
<feature type="domain" description="PB1" evidence="4">
    <location>
        <begin position="761"/>
        <end position="845"/>
    </location>
</feature>
<dbReference type="GO" id="GO:0000935">
    <property type="term" value="C:division septum"/>
    <property type="evidence" value="ECO:0007669"/>
    <property type="project" value="TreeGrafter"/>
</dbReference>
<dbReference type="EMBL" id="KV921893">
    <property type="protein sequence ID" value="ORE08144.1"/>
    <property type="molecule type" value="Genomic_DNA"/>
</dbReference>
<dbReference type="SUPFAM" id="SSF48065">
    <property type="entry name" value="DBL homology domain (DH-domain)"/>
    <property type="match status" value="1"/>
</dbReference>
<feature type="compositionally biased region" description="Low complexity" evidence="1">
    <location>
        <begin position="549"/>
        <end position="567"/>
    </location>
</feature>
<dbReference type="InterPro" id="IPR001331">
    <property type="entry name" value="GDS_CDC24_CS"/>
</dbReference>
<dbReference type="GO" id="GO:0035556">
    <property type="term" value="P:intracellular signal transduction"/>
    <property type="evidence" value="ECO:0007669"/>
    <property type="project" value="InterPro"/>
</dbReference>
<evidence type="ECO:0000313" key="5">
    <source>
        <dbReference type="EMBL" id="ORE08144.1"/>
    </source>
</evidence>
<dbReference type="Gene3D" id="1.20.900.10">
    <property type="entry name" value="Dbl homology (DH) domain"/>
    <property type="match status" value="1"/>
</dbReference>
<feature type="compositionally biased region" description="Polar residues" evidence="1">
    <location>
        <begin position="676"/>
        <end position="703"/>
    </location>
</feature>
<dbReference type="Pfam" id="PF06395">
    <property type="entry name" value="CDC24"/>
    <property type="match status" value="1"/>
</dbReference>
<dbReference type="CDD" id="cd00160">
    <property type="entry name" value="RhoGEF"/>
    <property type="match status" value="1"/>
</dbReference>
<dbReference type="Gene3D" id="2.30.29.30">
    <property type="entry name" value="Pleckstrin-homology domain (PH domain)/Phosphotyrosine-binding domain (PTB)"/>
    <property type="match status" value="1"/>
</dbReference>
<dbReference type="OrthoDB" id="1594986at2759"/>
<evidence type="ECO:0000259" key="2">
    <source>
        <dbReference type="PROSITE" id="PS50010"/>
    </source>
</evidence>
<proteinExistence type="predicted"/>
<dbReference type="InterPro" id="IPR000270">
    <property type="entry name" value="PB1_dom"/>
</dbReference>
<feature type="domain" description="Calponin-homology (CH)" evidence="3">
    <location>
        <begin position="60"/>
        <end position="171"/>
    </location>
</feature>
<feature type="compositionally biased region" description="Low complexity" evidence="1">
    <location>
        <begin position="11"/>
        <end position="25"/>
    </location>
</feature>
<dbReference type="CDD" id="cd05992">
    <property type="entry name" value="PB1"/>
    <property type="match status" value="1"/>
</dbReference>
<dbReference type="SUPFAM" id="SSF50729">
    <property type="entry name" value="PH domain-like"/>
    <property type="match status" value="1"/>
</dbReference>
<dbReference type="PANTHER" id="PTHR47339">
    <property type="entry name" value="CELL DIVISION CONTROL PROTEIN 24"/>
    <property type="match status" value="1"/>
</dbReference>
<dbReference type="GO" id="GO:0005634">
    <property type="term" value="C:nucleus"/>
    <property type="evidence" value="ECO:0007669"/>
    <property type="project" value="TreeGrafter"/>
</dbReference>